<reference evidence="1" key="1">
    <citation type="journal article" date="2014" name="Front. Microbiol.">
        <title>High frequency of phylogenetically diverse reductive dehalogenase-homologous genes in deep subseafloor sedimentary metagenomes.</title>
        <authorList>
            <person name="Kawai M."/>
            <person name="Futagami T."/>
            <person name="Toyoda A."/>
            <person name="Takaki Y."/>
            <person name="Nishi S."/>
            <person name="Hori S."/>
            <person name="Arai W."/>
            <person name="Tsubouchi T."/>
            <person name="Morono Y."/>
            <person name="Uchiyama I."/>
            <person name="Ito T."/>
            <person name="Fujiyama A."/>
            <person name="Inagaki F."/>
            <person name="Takami H."/>
        </authorList>
    </citation>
    <scope>NUCLEOTIDE SEQUENCE</scope>
    <source>
        <strain evidence="1">Expedition CK06-06</strain>
    </source>
</reference>
<name>X1TAE7_9ZZZZ</name>
<sequence>TMIKTWRNIVTLRNMDPMHPYVDSKELLQILSFFGLKKEIPFNPTLLWDEILDKFLSSLEQWQKILNKL</sequence>
<comment type="caution">
    <text evidence="1">The sequence shown here is derived from an EMBL/GenBank/DDBJ whole genome shotgun (WGS) entry which is preliminary data.</text>
</comment>
<accession>X1TAE7</accession>
<proteinExistence type="predicted"/>
<gene>
    <name evidence="1" type="ORF">S12H4_32167</name>
</gene>
<feature type="non-terminal residue" evidence="1">
    <location>
        <position position="1"/>
    </location>
</feature>
<dbReference type="EMBL" id="BARW01018839">
    <property type="protein sequence ID" value="GAJ02254.1"/>
    <property type="molecule type" value="Genomic_DNA"/>
</dbReference>
<dbReference type="AlphaFoldDB" id="X1TAE7"/>
<protein>
    <submittedName>
        <fullName evidence="1">Uncharacterized protein</fullName>
    </submittedName>
</protein>
<organism evidence="1">
    <name type="scientific">marine sediment metagenome</name>
    <dbReference type="NCBI Taxonomy" id="412755"/>
    <lineage>
        <taxon>unclassified sequences</taxon>
        <taxon>metagenomes</taxon>
        <taxon>ecological metagenomes</taxon>
    </lineage>
</organism>
<evidence type="ECO:0000313" key="1">
    <source>
        <dbReference type="EMBL" id="GAJ02254.1"/>
    </source>
</evidence>